<feature type="region of interest" description="Disordered" evidence="1">
    <location>
        <begin position="44"/>
        <end position="63"/>
    </location>
</feature>
<dbReference type="AlphaFoldDB" id="A0A5E4AKZ5"/>
<evidence type="ECO:0000256" key="1">
    <source>
        <dbReference type="SAM" id="MobiDB-lite"/>
    </source>
</evidence>
<name>A0A5E4AKZ5_MARMO</name>
<evidence type="ECO:0000313" key="2">
    <source>
        <dbReference type="EMBL" id="VTJ57875.1"/>
    </source>
</evidence>
<feature type="non-terminal residue" evidence="2">
    <location>
        <position position="1"/>
    </location>
</feature>
<protein>
    <submittedName>
        <fullName evidence="2">Uncharacterized protein</fullName>
    </submittedName>
</protein>
<dbReference type="EMBL" id="CABDUW010000088">
    <property type="protein sequence ID" value="VTJ57875.1"/>
    <property type="molecule type" value="Genomic_DNA"/>
</dbReference>
<sequence>GSEVDLQRGSPGAVPLLSTTAALSMVGSPAPHLGLLQQMGLALPISPPEEGTRPAVVRSPPED</sequence>
<proteinExistence type="predicted"/>
<organism evidence="2">
    <name type="scientific">Marmota monax</name>
    <name type="common">Woodchuck</name>
    <dbReference type="NCBI Taxonomy" id="9995"/>
    <lineage>
        <taxon>Eukaryota</taxon>
        <taxon>Metazoa</taxon>
        <taxon>Chordata</taxon>
        <taxon>Craniata</taxon>
        <taxon>Vertebrata</taxon>
        <taxon>Euteleostomi</taxon>
        <taxon>Mammalia</taxon>
        <taxon>Eutheria</taxon>
        <taxon>Euarchontoglires</taxon>
        <taxon>Glires</taxon>
        <taxon>Rodentia</taxon>
        <taxon>Sciuromorpha</taxon>
        <taxon>Sciuridae</taxon>
        <taxon>Xerinae</taxon>
        <taxon>Marmotini</taxon>
        <taxon>Marmota</taxon>
    </lineage>
</organism>
<gene>
    <name evidence="2" type="ORF">MONAX_5E043675</name>
</gene>
<reference evidence="2" key="1">
    <citation type="submission" date="2019-04" db="EMBL/GenBank/DDBJ databases">
        <authorList>
            <person name="Alioto T."/>
            <person name="Alioto T."/>
        </authorList>
    </citation>
    <scope>NUCLEOTIDE SEQUENCE [LARGE SCALE GENOMIC DNA]</scope>
</reference>
<comment type="caution">
    <text evidence="2">The sequence shown here is derived from an EMBL/GenBank/DDBJ whole genome shotgun (WGS) entry which is preliminary data.</text>
</comment>
<accession>A0A5E4AKZ5</accession>
<feature type="non-terminal residue" evidence="2">
    <location>
        <position position="63"/>
    </location>
</feature>